<name>A0A7G7VMW3_9FIRM</name>
<sequence>MPALSMFFGIIIYMYHELGGKHNTPHIHAEYQVYEAVISLDGELIEGELPRKKLRLVVAWIEIHADELAANWKLLSNGEAPFKIQPLQ</sequence>
<protein>
    <submittedName>
        <fullName evidence="1">DUF4160 domain-containing protein</fullName>
    </submittedName>
</protein>
<gene>
    <name evidence="1" type="ORF">H1B31_06100</name>
</gene>
<dbReference type="AlphaFoldDB" id="A0A7G7VMW3"/>
<dbReference type="EMBL" id="CP060204">
    <property type="protein sequence ID" value="QNH55456.1"/>
    <property type="molecule type" value="Genomic_DNA"/>
</dbReference>
<evidence type="ECO:0000313" key="1">
    <source>
        <dbReference type="EMBL" id="QNH55456.1"/>
    </source>
</evidence>
<evidence type="ECO:0000313" key="2">
    <source>
        <dbReference type="Proteomes" id="UP000515480"/>
    </source>
</evidence>
<dbReference type="InterPro" id="IPR025427">
    <property type="entry name" value="DUF4160"/>
</dbReference>
<dbReference type="KEGG" id="stim:H1B31_06100"/>
<proteinExistence type="predicted"/>
<accession>A0A7G7VMW3</accession>
<reference evidence="1 2" key="1">
    <citation type="submission" date="2020-07" db="EMBL/GenBank/DDBJ databases">
        <title>Complete genome and description of Selenomonas timonensis sp. nov., a new bacterium isolated from a gingivitis subject.</title>
        <authorList>
            <person name="Antezack A."/>
        </authorList>
    </citation>
    <scope>NUCLEOTIDE SEQUENCE [LARGE SCALE GENOMIC DNA]</scope>
    <source>
        <strain evidence="1 2">Marseille-Q3039</strain>
    </source>
</reference>
<keyword evidence="2" id="KW-1185">Reference proteome</keyword>
<dbReference type="Proteomes" id="UP000515480">
    <property type="component" value="Chromosome"/>
</dbReference>
<dbReference type="Pfam" id="PF13711">
    <property type="entry name" value="DUF4160"/>
    <property type="match status" value="1"/>
</dbReference>
<organism evidence="1 2">
    <name type="scientific">Selenomonas timonae</name>
    <dbReference type="NCBI Taxonomy" id="2754044"/>
    <lineage>
        <taxon>Bacteria</taxon>
        <taxon>Bacillati</taxon>
        <taxon>Bacillota</taxon>
        <taxon>Negativicutes</taxon>
        <taxon>Selenomonadales</taxon>
        <taxon>Selenomonadaceae</taxon>
        <taxon>Selenomonas</taxon>
    </lineage>
</organism>